<dbReference type="InterPro" id="IPR013538">
    <property type="entry name" value="ASHA1/2-like_C"/>
</dbReference>
<gene>
    <name evidence="3" type="ORF">GCM10025883_14310</name>
</gene>
<dbReference type="RefSeq" id="WP_284303314.1">
    <property type="nucleotide sequence ID" value="NZ_BSUO01000001.1"/>
</dbReference>
<reference evidence="4" key="1">
    <citation type="journal article" date="2019" name="Int. J. Syst. Evol. Microbiol.">
        <title>The Global Catalogue of Microorganisms (GCM) 10K type strain sequencing project: providing services to taxonomists for standard genome sequencing and annotation.</title>
        <authorList>
            <consortium name="The Broad Institute Genomics Platform"/>
            <consortium name="The Broad Institute Genome Sequencing Center for Infectious Disease"/>
            <person name="Wu L."/>
            <person name="Ma J."/>
        </authorList>
    </citation>
    <scope>NUCLEOTIDE SEQUENCE [LARGE SCALE GENOMIC DNA]</scope>
    <source>
        <strain evidence="4">NBRC 113072</strain>
    </source>
</reference>
<evidence type="ECO:0000313" key="4">
    <source>
        <dbReference type="Proteomes" id="UP001157126"/>
    </source>
</evidence>
<accession>A0ABQ6INR8</accession>
<dbReference type="Gene3D" id="3.30.530.20">
    <property type="match status" value="1"/>
</dbReference>
<name>A0ABQ6INR8_9MICO</name>
<dbReference type="InterPro" id="IPR023393">
    <property type="entry name" value="START-like_dom_sf"/>
</dbReference>
<dbReference type="EMBL" id="BSUO01000001">
    <property type="protein sequence ID" value="GMA39386.1"/>
    <property type="molecule type" value="Genomic_DNA"/>
</dbReference>
<comment type="caution">
    <text evidence="3">The sequence shown here is derived from an EMBL/GenBank/DDBJ whole genome shotgun (WGS) entry which is preliminary data.</text>
</comment>
<organism evidence="3 4">
    <name type="scientific">Mobilicoccus caccae</name>
    <dbReference type="NCBI Taxonomy" id="1859295"/>
    <lineage>
        <taxon>Bacteria</taxon>
        <taxon>Bacillati</taxon>
        <taxon>Actinomycetota</taxon>
        <taxon>Actinomycetes</taxon>
        <taxon>Micrococcales</taxon>
        <taxon>Dermatophilaceae</taxon>
        <taxon>Mobilicoccus</taxon>
    </lineage>
</organism>
<sequence length="137" mass="15089">MSLQQDTDAEVATPDGKDAIEVVQHVPRPISEVWARLTQKEGIEAFLGEGAMLGAKGDPWHAADGTCGVTRSYHPEQQVRVSWHADADAPATLVDLQMQPEGDGTLLTLRHEHLDESADREALRSRWDAALDRLTRV</sequence>
<keyword evidence="4" id="KW-1185">Reference proteome</keyword>
<feature type="domain" description="Activator of Hsp90 ATPase homologue 1/2-like C-terminal" evidence="2">
    <location>
        <begin position="29"/>
        <end position="136"/>
    </location>
</feature>
<proteinExistence type="inferred from homology"/>
<dbReference type="SUPFAM" id="SSF55961">
    <property type="entry name" value="Bet v1-like"/>
    <property type="match status" value="1"/>
</dbReference>
<dbReference type="CDD" id="cd07814">
    <property type="entry name" value="SRPBCC_CalC_Aha1-like"/>
    <property type="match status" value="1"/>
</dbReference>
<dbReference type="Pfam" id="PF08327">
    <property type="entry name" value="AHSA1"/>
    <property type="match status" value="1"/>
</dbReference>
<evidence type="ECO:0000313" key="3">
    <source>
        <dbReference type="EMBL" id="GMA39386.1"/>
    </source>
</evidence>
<comment type="similarity">
    <text evidence="1">Belongs to the AHA1 family.</text>
</comment>
<dbReference type="Proteomes" id="UP001157126">
    <property type="component" value="Unassembled WGS sequence"/>
</dbReference>
<evidence type="ECO:0000256" key="1">
    <source>
        <dbReference type="ARBA" id="ARBA00006817"/>
    </source>
</evidence>
<protein>
    <recommendedName>
        <fullName evidence="2">Activator of Hsp90 ATPase homologue 1/2-like C-terminal domain-containing protein</fullName>
    </recommendedName>
</protein>
<evidence type="ECO:0000259" key="2">
    <source>
        <dbReference type="Pfam" id="PF08327"/>
    </source>
</evidence>